<dbReference type="OrthoDB" id="9967834at2"/>
<evidence type="ECO:0008006" key="4">
    <source>
        <dbReference type="Google" id="ProtNLM"/>
    </source>
</evidence>
<protein>
    <recommendedName>
        <fullName evidence="4">Flagellar protein FliT</fullName>
    </recommendedName>
</protein>
<name>A0A3P3QGG1_9GAMM</name>
<dbReference type="Proteomes" id="UP000276260">
    <property type="component" value="Unassembled WGS sequence"/>
</dbReference>
<accession>A0A3P3QGG1</accession>
<evidence type="ECO:0000313" key="2">
    <source>
        <dbReference type="EMBL" id="RRJ20246.1"/>
    </source>
</evidence>
<organism evidence="2 3">
    <name type="scientific">Rheinheimera mesophila</name>
    <dbReference type="NCBI Taxonomy" id="1547515"/>
    <lineage>
        <taxon>Bacteria</taxon>
        <taxon>Pseudomonadati</taxon>
        <taxon>Pseudomonadota</taxon>
        <taxon>Gammaproteobacteria</taxon>
        <taxon>Chromatiales</taxon>
        <taxon>Chromatiaceae</taxon>
        <taxon>Rheinheimera</taxon>
    </lineage>
</organism>
<dbReference type="RefSeq" id="WP_125060902.1">
    <property type="nucleotide sequence ID" value="NZ_RRCF01000003.1"/>
</dbReference>
<reference evidence="2 3" key="1">
    <citation type="submission" date="2018-11" db="EMBL/GenBank/DDBJ databases">
        <title>Draft genome analysis of Rheinheimera mesophila isolated from an industrial waste site.</title>
        <authorList>
            <person name="Yu Q."/>
            <person name="Qi Y."/>
            <person name="Zhang H."/>
            <person name="Lu Y."/>
            <person name="Pu J."/>
        </authorList>
    </citation>
    <scope>NUCLEOTIDE SEQUENCE [LARGE SCALE GENOMIC DNA]</scope>
    <source>
        <strain evidence="2 3">IITR13</strain>
    </source>
</reference>
<dbReference type="AlphaFoldDB" id="A0A3P3QGG1"/>
<evidence type="ECO:0000313" key="3">
    <source>
        <dbReference type="Proteomes" id="UP000276260"/>
    </source>
</evidence>
<keyword evidence="1" id="KW-0175">Coiled coil</keyword>
<keyword evidence="3" id="KW-1185">Reference proteome</keyword>
<evidence type="ECO:0000256" key="1">
    <source>
        <dbReference type="SAM" id="Coils"/>
    </source>
</evidence>
<comment type="caution">
    <text evidence="2">The sequence shown here is derived from an EMBL/GenBank/DDBJ whole genome shotgun (WGS) entry which is preliminary data.</text>
</comment>
<dbReference type="EMBL" id="RRCF01000003">
    <property type="protein sequence ID" value="RRJ20246.1"/>
    <property type="molecule type" value="Genomic_DNA"/>
</dbReference>
<sequence length="111" mass="12867">MSVYVAKSNPALMQIQQLLLQMQQAMVAGNWILVQNLDRQISAQVQQIKQGAEHQELHVELQLIKQRYQALLQLAKRQQKMLEQKMQRFQDTKTAVVAYQLTTQASMEQNS</sequence>
<proteinExistence type="predicted"/>
<gene>
    <name evidence="2" type="ORF">EIK76_12025</name>
</gene>
<feature type="coiled-coil region" evidence="1">
    <location>
        <begin position="65"/>
        <end position="92"/>
    </location>
</feature>